<feature type="domain" description="SCP" evidence="2">
    <location>
        <begin position="42"/>
        <end position="154"/>
    </location>
</feature>
<keyword evidence="1" id="KW-0732">Signal</keyword>
<dbReference type="PANTHER" id="PTHR31157">
    <property type="entry name" value="SCP DOMAIN-CONTAINING PROTEIN"/>
    <property type="match status" value="1"/>
</dbReference>
<dbReference type="PANTHER" id="PTHR31157:SF1">
    <property type="entry name" value="SCP DOMAIN-CONTAINING PROTEIN"/>
    <property type="match status" value="1"/>
</dbReference>
<sequence>MKYTLPFLIFSVFFSITINAQTANSIVETSSLSSAFLESLILEKINAHRQEKKLVLLENEPTLIKAAANHSSYQGSVKKLTHEQNNAHLKTPSLRVANFGGNFNLVGENVALVSFDSKSTYATVSEAFFQAWMNSPPHYQNIITADYKHSGIRFRFSKDPKTRQPIIYATHVFAGLKARYFSEVPRNNYGISPFNSSCAYYKNTGGIAEVLANFIIVKKDSIYLHYHNLRHIKQYFLAAETDGFAIDIVERAQFPCDKANLTSAVGAYQGVSLPPKYREELLVNNPMYEQNKFLAFLGVLPEGLVDNYQLNVISIRNHCACSNSSYLEVPVSGIPLVKILPVWHTTFKVNKLDYKEQVTEVQFAQGKTTLSSSETSTIRSLIEQHKKNIQRVHIFATSSIEGSSDKNEQLGIDRAEYIKDLFKKAGYAPESINYHTLERWDMFRQQIKGTPFAFLLQLSNPQIQERLNTDKGLFDKIEYLLAQQRKTQITIKISTEEKFRSIPNNELELLAEFERLLEAKELDAALEVQSKMVYAFVNDKLNKATLLATKIPLEKEYIPMLSNQIAVELFFSDYIPHSVLVPNWGDPFFSVDQAFVDKLMNLIQLSESDLPLQYNLSAFAIKYMRYTRSSIMDAAQLYQKILGFSDEAVYGKFSAWNKTEIERLKLNFHLAAADYFYQKFEYEKRGNSLKYVREHYSKQDLKIDEALYLAKYFNQNYRFQWAIDLLKNSLETAPKHEDTYFTYVQTSTLLQDFDQPLEASYLEALEKALQMNQSRWCAWMNTNYQLMYNADFKHVYCKRCLG</sequence>
<dbReference type="Pfam" id="PF00188">
    <property type="entry name" value="CAP"/>
    <property type="match status" value="1"/>
</dbReference>
<dbReference type="Gene3D" id="3.30.1330.60">
    <property type="entry name" value="OmpA-like domain"/>
    <property type="match status" value="1"/>
</dbReference>
<dbReference type="SUPFAM" id="SSF55797">
    <property type="entry name" value="PR-1-like"/>
    <property type="match status" value="1"/>
</dbReference>
<evidence type="ECO:0000313" key="3">
    <source>
        <dbReference type="EMBL" id="CAA6829800.1"/>
    </source>
</evidence>
<dbReference type="InterPro" id="IPR035940">
    <property type="entry name" value="CAP_sf"/>
</dbReference>
<dbReference type="InterPro" id="IPR036737">
    <property type="entry name" value="OmpA-like_sf"/>
</dbReference>
<name>A0A6S6ULC0_9BACT</name>
<evidence type="ECO:0000256" key="1">
    <source>
        <dbReference type="SAM" id="SignalP"/>
    </source>
</evidence>
<reference evidence="3" key="1">
    <citation type="submission" date="2020-01" db="EMBL/GenBank/DDBJ databases">
        <authorList>
            <person name="Meier V. D."/>
            <person name="Meier V D."/>
        </authorList>
    </citation>
    <scope>NUCLEOTIDE SEQUENCE</scope>
    <source>
        <strain evidence="3">HLG_WM_MAG_10</strain>
    </source>
</reference>
<feature type="signal peptide" evidence="1">
    <location>
        <begin position="1"/>
        <end position="20"/>
    </location>
</feature>
<dbReference type="EMBL" id="CACVAQ010000518">
    <property type="protein sequence ID" value="CAA6829800.1"/>
    <property type="molecule type" value="Genomic_DNA"/>
</dbReference>
<organism evidence="3">
    <name type="scientific">uncultured Aureispira sp</name>
    <dbReference type="NCBI Taxonomy" id="1331704"/>
    <lineage>
        <taxon>Bacteria</taxon>
        <taxon>Pseudomonadati</taxon>
        <taxon>Bacteroidota</taxon>
        <taxon>Saprospiria</taxon>
        <taxon>Saprospirales</taxon>
        <taxon>Saprospiraceae</taxon>
        <taxon>Aureispira</taxon>
        <taxon>environmental samples</taxon>
    </lineage>
</organism>
<dbReference type="CDD" id="cd05379">
    <property type="entry name" value="CAP_bacterial"/>
    <property type="match status" value="1"/>
</dbReference>
<evidence type="ECO:0000259" key="2">
    <source>
        <dbReference type="Pfam" id="PF00188"/>
    </source>
</evidence>
<accession>A0A6S6ULC0</accession>
<protein>
    <recommendedName>
        <fullName evidence="2">SCP domain-containing protein</fullName>
    </recommendedName>
</protein>
<proteinExistence type="predicted"/>
<gene>
    <name evidence="3" type="ORF">HELGO_WM62499</name>
</gene>
<feature type="chain" id="PRO_5028475467" description="SCP domain-containing protein" evidence="1">
    <location>
        <begin position="21"/>
        <end position="802"/>
    </location>
</feature>
<dbReference type="Gene3D" id="3.40.33.10">
    <property type="entry name" value="CAP"/>
    <property type="match status" value="1"/>
</dbReference>
<dbReference type="AlphaFoldDB" id="A0A6S6ULC0"/>
<dbReference type="SUPFAM" id="SSF103088">
    <property type="entry name" value="OmpA-like"/>
    <property type="match status" value="1"/>
</dbReference>
<dbReference type="InterPro" id="IPR014044">
    <property type="entry name" value="CAP_dom"/>
</dbReference>
<feature type="non-terminal residue" evidence="3">
    <location>
        <position position="802"/>
    </location>
</feature>